<dbReference type="Gene3D" id="3.40.50.300">
    <property type="entry name" value="P-loop containing nucleotide triphosphate hydrolases"/>
    <property type="match status" value="1"/>
</dbReference>
<keyword evidence="2" id="KW-1185">Reference proteome</keyword>
<gene>
    <name evidence="1" type="ORF">KI387_041632</name>
</gene>
<dbReference type="AlphaFoldDB" id="A0AA38C437"/>
<evidence type="ECO:0000313" key="2">
    <source>
        <dbReference type="Proteomes" id="UP000824469"/>
    </source>
</evidence>
<dbReference type="EMBL" id="JAHRHJ020001566">
    <property type="protein sequence ID" value="KAH9293162.1"/>
    <property type="molecule type" value="Genomic_DNA"/>
</dbReference>
<feature type="non-terminal residue" evidence="1">
    <location>
        <position position="1"/>
    </location>
</feature>
<name>A0AA38C437_TAXCH</name>
<accession>A0AA38C437</accession>
<reference evidence="1 2" key="1">
    <citation type="journal article" date="2021" name="Nat. Plants">
        <title>The Taxus genome provides insights into paclitaxel biosynthesis.</title>
        <authorList>
            <person name="Xiong X."/>
            <person name="Gou J."/>
            <person name="Liao Q."/>
            <person name="Li Y."/>
            <person name="Zhou Q."/>
            <person name="Bi G."/>
            <person name="Li C."/>
            <person name="Du R."/>
            <person name="Wang X."/>
            <person name="Sun T."/>
            <person name="Guo L."/>
            <person name="Liang H."/>
            <person name="Lu P."/>
            <person name="Wu Y."/>
            <person name="Zhang Z."/>
            <person name="Ro D.K."/>
            <person name="Shang Y."/>
            <person name="Huang S."/>
            <person name="Yan J."/>
        </authorList>
    </citation>
    <scope>NUCLEOTIDE SEQUENCE [LARGE SCALE GENOMIC DNA]</scope>
    <source>
        <strain evidence="1">Ta-2019</strain>
    </source>
</reference>
<proteinExistence type="predicted"/>
<dbReference type="Proteomes" id="UP000824469">
    <property type="component" value="Unassembled WGS sequence"/>
</dbReference>
<sequence length="265" mass="29695">LALGEQVKRMMDLSGAGALNFEFRRESAIAEKQEAAGQDLDFTCTILVLGKTGVGKSATCFTDAFELGTEEVQEIIGTVEGIKIRDTDHYGDLLLLRTITETFSPAVWLNTIVALTHAASPPPDGANGDPLDYDMFVAQRSNVMQQDIRQASGDMELETPQDLYSSLKTHQWPLVKGFYLCPILLSRLLKSRAPPEILKPKLVRLNRGRAGNLVRDIIRPPFYSDNYPWHRYRNPRTITFIANASRRPRYYPAPTPWIVRPCSGS</sequence>
<dbReference type="InterPro" id="IPR027417">
    <property type="entry name" value="P-loop_NTPase"/>
</dbReference>
<evidence type="ECO:0000313" key="1">
    <source>
        <dbReference type="EMBL" id="KAH9293162.1"/>
    </source>
</evidence>
<organism evidence="1 2">
    <name type="scientific">Taxus chinensis</name>
    <name type="common">Chinese yew</name>
    <name type="synonym">Taxus wallichiana var. chinensis</name>
    <dbReference type="NCBI Taxonomy" id="29808"/>
    <lineage>
        <taxon>Eukaryota</taxon>
        <taxon>Viridiplantae</taxon>
        <taxon>Streptophyta</taxon>
        <taxon>Embryophyta</taxon>
        <taxon>Tracheophyta</taxon>
        <taxon>Spermatophyta</taxon>
        <taxon>Pinopsida</taxon>
        <taxon>Pinidae</taxon>
        <taxon>Conifers II</taxon>
        <taxon>Cupressales</taxon>
        <taxon>Taxaceae</taxon>
        <taxon>Taxus</taxon>
    </lineage>
</organism>
<comment type="caution">
    <text evidence="1">The sequence shown here is derived from an EMBL/GenBank/DDBJ whole genome shotgun (WGS) entry which is preliminary data.</text>
</comment>
<protein>
    <submittedName>
        <fullName evidence="1">Uncharacterized protein</fullName>
    </submittedName>
</protein>